<dbReference type="SMART" id="SM00458">
    <property type="entry name" value="RICIN"/>
    <property type="match status" value="2"/>
</dbReference>
<sequence length="618" mass="67928">MTRNKMKTRKHELKKQAYLAGLTTMVVGAVALSSGFVHADEQTVTSNSSDTVSLITKQEGNQEQAQNQASPETASNHANSEDQQLIQDTTNQNSQNLAVNESQVTIESEKVSKQNVQVEVEDAPVQAVSGNPEMSNEPAQESQKEGGPVIKRASVAAVVERKSVNTVSAARGDDYPAYLKNAVPDSVIDPWRLYNRECTSFTAWRLSSVNGFTIPGAYGHGGQWGYRARREGYRVDNSPAIGSVGWLEDGSYGHVAWISNVIGDNVEIEEYNYGWNYNYHKRIAHKSAFTGYIHFKDLVVTSKPTDGRYDIATLVPSDRTISDGDYHIVLASNPEFGIDVSGAGSANGTNIQLYRNTTFDNQIFTVSFLGDGFYKLVHKATGKALDVNAGSTKNGTNVQLWESNGTEAQQWVIKQSSGNNTYEIVSRRNGLVLDVANGTVANNSNLQVYIPNQSAAQKFKFIAVDKDAKRTVADGDYHIVSALDENMALDVENESKEDGANIQIYPNLTNSKEVFHVQYLNNGYYTITHTYSGKMIDDSGNGTFNGNNISIITPNGSESQQWMIKASTINGFFEIVSKRKDKVLDISGGVANPRTNVQLYSRNNTKAQAWKFIPVKKD</sequence>
<dbReference type="Gene3D" id="3.90.1720.10">
    <property type="entry name" value="endopeptidase domain like (from Nostoc punctiforme)"/>
    <property type="match status" value="1"/>
</dbReference>
<organism evidence="4 5">
    <name type="scientific">Streptococcus criceti HS-6</name>
    <dbReference type="NCBI Taxonomy" id="873449"/>
    <lineage>
        <taxon>Bacteria</taxon>
        <taxon>Bacillati</taxon>
        <taxon>Bacillota</taxon>
        <taxon>Bacilli</taxon>
        <taxon>Lactobacillales</taxon>
        <taxon>Streptococcaceae</taxon>
        <taxon>Streptococcus</taxon>
    </lineage>
</organism>
<dbReference type="CDD" id="cd00161">
    <property type="entry name" value="beta-trefoil_Ricin-like"/>
    <property type="match status" value="3"/>
</dbReference>
<dbReference type="Pfam" id="PF05257">
    <property type="entry name" value="CHAP"/>
    <property type="match status" value="1"/>
</dbReference>
<evidence type="ECO:0000259" key="3">
    <source>
        <dbReference type="PROSITE" id="PS50911"/>
    </source>
</evidence>
<dbReference type="eggNOG" id="COG3940">
    <property type="taxonomic scope" value="Bacteria"/>
</dbReference>
<name>G5JTS9_STRCG</name>
<dbReference type="SUPFAM" id="SSF54001">
    <property type="entry name" value="Cysteine proteinases"/>
    <property type="match status" value="1"/>
</dbReference>
<feature type="domain" description="Peptidase C51" evidence="3">
    <location>
        <begin position="173"/>
        <end position="294"/>
    </location>
</feature>
<feature type="signal peptide" evidence="2">
    <location>
        <begin position="1"/>
        <end position="39"/>
    </location>
</feature>
<dbReference type="InterPro" id="IPR038765">
    <property type="entry name" value="Papain-like_cys_pep_sf"/>
</dbReference>
<dbReference type="eggNOG" id="COG2273">
    <property type="taxonomic scope" value="Bacteria"/>
</dbReference>
<dbReference type="InterPro" id="IPR007921">
    <property type="entry name" value="CHAP_dom"/>
</dbReference>
<dbReference type="PROSITE" id="PS50911">
    <property type="entry name" value="CHAP"/>
    <property type="match status" value="1"/>
</dbReference>
<reference evidence="4" key="1">
    <citation type="submission" date="2011-07" db="EMBL/GenBank/DDBJ databases">
        <authorList>
            <person name="Stanhope M.J."/>
            <person name="Durkin A.S."/>
            <person name="Hostetler J."/>
            <person name="Kim M."/>
            <person name="Radune D."/>
            <person name="Singh I."/>
            <person name="Town C.D."/>
        </authorList>
    </citation>
    <scope>NUCLEOTIDE SEQUENCE [LARGE SCALE GENOMIC DNA]</scope>
    <source>
        <strain evidence="4">HS-6</strain>
    </source>
</reference>
<dbReference type="Proteomes" id="UP000004322">
    <property type="component" value="Unassembled WGS sequence"/>
</dbReference>
<evidence type="ECO:0000256" key="1">
    <source>
        <dbReference type="SAM" id="MobiDB-lite"/>
    </source>
</evidence>
<feature type="region of interest" description="Disordered" evidence="1">
    <location>
        <begin position="124"/>
        <end position="148"/>
    </location>
</feature>
<dbReference type="EMBL" id="AEUV02000002">
    <property type="protein sequence ID" value="EHI75315.1"/>
    <property type="molecule type" value="Genomic_DNA"/>
</dbReference>
<gene>
    <name evidence="4" type="ORF">STRCR_1177</name>
</gene>
<accession>G5JTS9</accession>
<dbReference type="InterPro" id="IPR035992">
    <property type="entry name" value="Ricin_B-like_lectins"/>
</dbReference>
<dbReference type="Pfam" id="PF14200">
    <property type="entry name" value="RicinB_lectin_2"/>
    <property type="match status" value="2"/>
</dbReference>
<dbReference type="Gene3D" id="2.80.10.50">
    <property type="match status" value="4"/>
</dbReference>
<dbReference type="SUPFAM" id="SSF50370">
    <property type="entry name" value="Ricin B-like lectins"/>
    <property type="match status" value="2"/>
</dbReference>
<evidence type="ECO:0000256" key="2">
    <source>
        <dbReference type="SAM" id="SignalP"/>
    </source>
</evidence>
<feature type="compositionally biased region" description="Polar residues" evidence="1">
    <location>
        <begin position="128"/>
        <end position="141"/>
    </location>
</feature>
<comment type="caution">
    <text evidence="4">The sequence shown here is derived from an EMBL/GenBank/DDBJ whole genome shotgun (WGS) entry which is preliminary data.</text>
</comment>
<feature type="compositionally biased region" description="Polar residues" evidence="1">
    <location>
        <begin position="70"/>
        <end position="81"/>
    </location>
</feature>
<dbReference type="OrthoDB" id="2144002at2"/>
<proteinExistence type="predicted"/>
<feature type="chain" id="PRO_5003479447" description="Peptidase C51 domain-containing protein" evidence="2">
    <location>
        <begin position="40"/>
        <end position="618"/>
    </location>
</feature>
<evidence type="ECO:0000313" key="5">
    <source>
        <dbReference type="Proteomes" id="UP000004322"/>
    </source>
</evidence>
<feature type="region of interest" description="Disordered" evidence="1">
    <location>
        <begin position="44"/>
        <end position="81"/>
    </location>
</feature>
<dbReference type="PROSITE" id="PS50231">
    <property type="entry name" value="RICIN_B_LECTIN"/>
    <property type="match status" value="2"/>
</dbReference>
<dbReference type="eggNOG" id="COG3942">
    <property type="taxonomic scope" value="Bacteria"/>
</dbReference>
<dbReference type="RefSeq" id="WP_004229629.1">
    <property type="nucleotide sequence ID" value="NZ_AEUV02000002.1"/>
</dbReference>
<dbReference type="STRING" id="873449.STRCR_1177"/>
<dbReference type="AlphaFoldDB" id="G5JTS9"/>
<keyword evidence="5" id="KW-1185">Reference proteome</keyword>
<evidence type="ECO:0000313" key="4">
    <source>
        <dbReference type="EMBL" id="EHI75315.1"/>
    </source>
</evidence>
<feature type="compositionally biased region" description="Low complexity" evidence="1">
    <location>
        <begin position="58"/>
        <end position="69"/>
    </location>
</feature>
<dbReference type="InterPro" id="IPR000772">
    <property type="entry name" value="Ricin_B_lectin"/>
</dbReference>
<protein>
    <recommendedName>
        <fullName evidence="3">Peptidase C51 domain-containing protein</fullName>
    </recommendedName>
</protein>
<feature type="compositionally biased region" description="Polar residues" evidence="1">
    <location>
        <begin position="44"/>
        <end position="56"/>
    </location>
</feature>
<keyword evidence="2" id="KW-0732">Signal</keyword>